<sequence length="254" mass="27729">MNQLRREGDEQAGEKAVTFDAQSGTLRTTLCFEVPEANIQSIKVDLAATLTSSDLLFEPPLLDFGRIPISQTGLVHFRLINSGLIPLKFGFMDVPQVFSVQPNDGFGTLLPQETYEMRAYFSPTEVADCSCNLITDDEQVSEKANDSARSPVEDSRCSSNSGIGSGSGVAYDQQRFHVVCNIGRLVNTSPYGEAHFCKAITLVLECICIRVKPFLEIVDNEPVSILDFGTLCSGSTSVRSLQLHNSSDFCVKVS</sequence>
<dbReference type="PANTHER" id="PTHR22538">
    <property type="entry name" value="CILIA- AND FLAGELLA-ASSOCIATED PROTEIN 74"/>
    <property type="match status" value="1"/>
</dbReference>
<organism evidence="3 4">
    <name type="scientific">Schistocephalus solidus</name>
    <name type="common">Tapeworm</name>
    <dbReference type="NCBI Taxonomy" id="70667"/>
    <lineage>
        <taxon>Eukaryota</taxon>
        <taxon>Metazoa</taxon>
        <taxon>Spiralia</taxon>
        <taxon>Lophotrochozoa</taxon>
        <taxon>Platyhelminthes</taxon>
        <taxon>Cestoda</taxon>
        <taxon>Eucestoda</taxon>
        <taxon>Diphyllobothriidea</taxon>
        <taxon>Diphyllobothriidae</taxon>
        <taxon>Schistocephalus</taxon>
    </lineage>
</organism>
<evidence type="ECO:0000256" key="1">
    <source>
        <dbReference type="SAM" id="MobiDB-lite"/>
    </source>
</evidence>
<gene>
    <name evidence="3" type="ORF">SSLN_LOCUS19584</name>
</gene>
<dbReference type="Pfam" id="PF24798">
    <property type="entry name" value="Ig-CFAP74_4th"/>
    <property type="match status" value="1"/>
</dbReference>
<dbReference type="InterPro" id="IPR013783">
    <property type="entry name" value="Ig-like_fold"/>
</dbReference>
<evidence type="ECO:0000313" key="3">
    <source>
        <dbReference type="EMBL" id="VDM05970.1"/>
    </source>
</evidence>
<dbReference type="Gene3D" id="2.60.40.10">
    <property type="entry name" value="Immunoglobulins"/>
    <property type="match status" value="1"/>
</dbReference>
<feature type="compositionally biased region" description="Basic and acidic residues" evidence="1">
    <location>
        <begin position="142"/>
        <end position="156"/>
    </location>
</feature>
<proteinExistence type="predicted"/>
<dbReference type="PANTHER" id="PTHR22538:SF0">
    <property type="entry name" value="CILIA- AND FLAGELLA-ASSOCIATED PROTEIN 74"/>
    <property type="match status" value="1"/>
</dbReference>
<name>A0A3P7D7I9_SCHSO</name>
<keyword evidence="4" id="KW-1185">Reference proteome</keyword>
<dbReference type="Proteomes" id="UP000275846">
    <property type="component" value="Unassembled WGS sequence"/>
</dbReference>
<feature type="domain" description="CFAP74 fourth Ig-like" evidence="2">
    <location>
        <begin position="57"/>
        <end position="135"/>
    </location>
</feature>
<dbReference type="OrthoDB" id="545169at2759"/>
<evidence type="ECO:0000313" key="4">
    <source>
        <dbReference type="Proteomes" id="UP000275846"/>
    </source>
</evidence>
<evidence type="ECO:0000259" key="2">
    <source>
        <dbReference type="Pfam" id="PF24798"/>
    </source>
</evidence>
<dbReference type="STRING" id="70667.A0A3P7D7I9"/>
<accession>A0A3P7D7I9</accession>
<reference evidence="3 4" key="1">
    <citation type="submission" date="2018-11" db="EMBL/GenBank/DDBJ databases">
        <authorList>
            <consortium name="Pathogen Informatics"/>
        </authorList>
    </citation>
    <scope>NUCLEOTIDE SEQUENCE [LARGE SCALE GENOMIC DNA]</scope>
    <source>
        <strain evidence="3 4">NST_G2</strain>
    </source>
</reference>
<feature type="region of interest" description="Disordered" evidence="1">
    <location>
        <begin position="142"/>
        <end position="162"/>
    </location>
</feature>
<dbReference type="EMBL" id="UYSU01048206">
    <property type="protein sequence ID" value="VDM05970.1"/>
    <property type="molecule type" value="Genomic_DNA"/>
</dbReference>
<dbReference type="InterPro" id="IPR056310">
    <property type="entry name" value="Ig-CFAP74_4th"/>
</dbReference>
<protein>
    <recommendedName>
        <fullName evidence="2">CFAP74 fourth Ig-like domain-containing protein</fullName>
    </recommendedName>
</protein>
<dbReference type="AlphaFoldDB" id="A0A3P7D7I9"/>